<accession>A0AAE3STX7</accession>
<sequence length="615" mass="66349">MFQSFDNSSEPQFGKERIAALRARLTDLGVDGFLVPRADEYQGEYVPASSERLAWLTGFTGSAGVVLVTQAQAVVFVDGRYTTQLARQVDPDVFTGGDLVGAPPPVWIEKNAGKGFRLGIDPRLHTGAEVKRLEKALATVDGALVFLDSNPLDDIWTNRPGEPLGPVSIQAENVSGLSAHEKILDIATGLRKAGAEAALIADPSSVAWIFNIRGNDVPHTPHPLSRAVVRADGSAAIFLDRRKTGIEQEAYLTQMATQMGPEALPDYLGELAAGGAKILIDPDVTSVALAEAVRKAGGVVVEGADPARLPRACKNAVEINGSAAAHLQDGAAMVEFLCWLDTQPPGSVTEIGAVEALEDARRRMGEAMQNPLKDISFDTIAGSGPNAAIIHYRVTTDTDRGLEAGEMFLVDSGAQYVNGTTDITRTVAIGEVPAEQRRFYTLVLKGMIAISTARFPKGTRGVDLDPLARAALWKAGVDYGHGTGHGVGSYLSVHEGPQRISRAAMQELLPGMILSNEPGYYRPGEFGIRIENLLYVREPEEVEGGDMPMLSFETLTYCPIDTRLVLTSFLSGEELLWLNDYHARTRDMLMPLIRTPEAKAWLEKATAPVERLNRE</sequence>
<feature type="domain" description="Peptidase M24" evidence="4">
    <location>
        <begin position="325"/>
        <end position="538"/>
    </location>
</feature>
<dbReference type="GO" id="GO:0005737">
    <property type="term" value="C:cytoplasm"/>
    <property type="evidence" value="ECO:0007669"/>
    <property type="project" value="UniProtKB-ARBA"/>
</dbReference>
<dbReference type="Gene3D" id="3.90.230.10">
    <property type="entry name" value="Creatinase/methionine aminopeptidase superfamily"/>
    <property type="match status" value="1"/>
</dbReference>
<dbReference type="InterPro" id="IPR033740">
    <property type="entry name" value="Pept_M24B"/>
</dbReference>
<dbReference type="Pfam" id="PF00557">
    <property type="entry name" value="Peptidase_M24"/>
    <property type="match status" value="1"/>
</dbReference>
<keyword evidence="7" id="KW-0031">Aminopeptidase</keyword>
<dbReference type="SUPFAM" id="SSF55920">
    <property type="entry name" value="Creatinase/aminopeptidase"/>
    <property type="match status" value="1"/>
</dbReference>
<evidence type="ECO:0000256" key="2">
    <source>
        <dbReference type="ARBA" id="ARBA00022723"/>
    </source>
</evidence>
<evidence type="ECO:0000313" key="8">
    <source>
        <dbReference type="Proteomes" id="UP001208771"/>
    </source>
</evidence>
<evidence type="ECO:0000313" key="7">
    <source>
        <dbReference type="EMBL" id="MCX8996442.1"/>
    </source>
</evidence>
<dbReference type="InterPro" id="IPR036005">
    <property type="entry name" value="Creatinase/aminopeptidase-like"/>
</dbReference>
<evidence type="ECO:0000259" key="6">
    <source>
        <dbReference type="Pfam" id="PF16188"/>
    </source>
</evidence>
<dbReference type="InterPro" id="IPR032416">
    <property type="entry name" value="Peptidase_M24_C"/>
</dbReference>
<keyword evidence="7" id="KW-0645">Protease</keyword>
<evidence type="ECO:0000259" key="5">
    <source>
        <dbReference type="Pfam" id="PF01321"/>
    </source>
</evidence>
<dbReference type="Pfam" id="PF16189">
    <property type="entry name" value="Creatinase_N_2"/>
    <property type="match status" value="1"/>
</dbReference>
<keyword evidence="2" id="KW-0479">Metal-binding</keyword>
<dbReference type="InterPro" id="IPR000587">
    <property type="entry name" value="Creatinase_N"/>
</dbReference>
<dbReference type="InterPro" id="IPR050422">
    <property type="entry name" value="X-Pro_aminopeptidase_P"/>
</dbReference>
<dbReference type="InterPro" id="IPR000994">
    <property type="entry name" value="Pept_M24"/>
</dbReference>
<dbReference type="AlphaFoldDB" id="A0AAE3STX7"/>
<evidence type="ECO:0000256" key="3">
    <source>
        <dbReference type="ARBA" id="ARBA00022801"/>
    </source>
</evidence>
<evidence type="ECO:0000259" key="4">
    <source>
        <dbReference type="Pfam" id="PF00557"/>
    </source>
</evidence>
<dbReference type="EMBL" id="JANFPI010000002">
    <property type="protein sequence ID" value="MCX8996442.1"/>
    <property type="molecule type" value="Genomic_DNA"/>
</dbReference>
<feature type="domain" description="Creatinase N-terminal" evidence="5">
    <location>
        <begin position="17"/>
        <end position="139"/>
    </location>
</feature>
<dbReference type="Gene3D" id="3.40.350.10">
    <property type="entry name" value="Creatinase/prolidase N-terminal domain"/>
    <property type="match status" value="2"/>
</dbReference>
<comment type="caution">
    <text evidence="7">The sequence shown here is derived from an EMBL/GenBank/DDBJ whole genome shotgun (WGS) entry which is preliminary data.</text>
</comment>
<gene>
    <name evidence="7" type="ORF">NOF55_04915</name>
</gene>
<dbReference type="FunFam" id="3.90.230.10:FF:000009">
    <property type="entry name" value="xaa-Pro aminopeptidase 2"/>
    <property type="match status" value="1"/>
</dbReference>
<dbReference type="GO" id="GO:0046872">
    <property type="term" value="F:metal ion binding"/>
    <property type="evidence" value="ECO:0007669"/>
    <property type="project" value="UniProtKB-KW"/>
</dbReference>
<dbReference type="Proteomes" id="UP001208771">
    <property type="component" value="Unassembled WGS sequence"/>
</dbReference>
<name>A0AAE3STX7_9HYPH</name>
<keyword evidence="3" id="KW-0378">Hydrolase</keyword>
<feature type="domain" description="Peptidase M24 C-terminal" evidence="6">
    <location>
        <begin position="548"/>
        <end position="609"/>
    </location>
</feature>
<proteinExistence type="inferred from homology"/>
<reference evidence="7" key="1">
    <citation type="submission" date="2022-07" db="EMBL/GenBank/DDBJ databases">
        <title>Ectorhizobium quercum gen.nov., sp. nov.</title>
        <authorList>
            <person name="Ma T."/>
            <person name="Li Y."/>
        </authorList>
    </citation>
    <scope>NUCLEOTIDE SEQUENCE</scope>
    <source>
        <strain evidence="7">BDR2-2</strain>
    </source>
</reference>
<protein>
    <submittedName>
        <fullName evidence="7">Aminopeptidase P family protein</fullName>
    </submittedName>
</protein>
<dbReference type="CDD" id="cd01085">
    <property type="entry name" value="APP"/>
    <property type="match status" value="1"/>
</dbReference>
<keyword evidence="8" id="KW-1185">Reference proteome</keyword>
<dbReference type="Pfam" id="PF01321">
    <property type="entry name" value="Creatinase_N"/>
    <property type="match status" value="1"/>
</dbReference>
<dbReference type="Pfam" id="PF16188">
    <property type="entry name" value="Peptidase_M24_C"/>
    <property type="match status" value="1"/>
</dbReference>
<comment type="similarity">
    <text evidence="1">Belongs to the peptidase M24B family.</text>
</comment>
<dbReference type="SUPFAM" id="SSF53092">
    <property type="entry name" value="Creatinase/prolidase N-terminal domain"/>
    <property type="match status" value="2"/>
</dbReference>
<evidence type="ECO:0000256" key="1">
    <source>
        <dbReference type="ARBA" id="ARBA00008766"/>
    </source>
</evidence>
<dbReference type="InterPro" id="IPR029149">
    <property type="entry name" value="Creatin/AminoP/Spt16_N"/>
</dbReference>
<dbReference type="RefSeq" id="WP_306410231.1">
    <property type="nucleotide sequence ID" value="NZ_JANFPI010000002.1"/>
</dbReference>
<dbReference type="PANTHER" id="PTHR43763">
    <property type="entry name" value="XAA-PRO AMINOPEPTIDASE 1"/>
    <property type="match status" value="1"/>
</dbReference>
<dbReference type="PANTHER" id="PTHR43763:SF6">
    <property type="entry name" value="XAA-PRO AMINOPEPTIDASE 1"/>
    <property type="match status" value="1"/>
</dbReference>
<organism evidence="7 8">
    <name type="scientific">Ectorhizobium quercum</name>
    <dbReference type="NCBI Taxonomy" id="2965071"/>
    <lineage>
        <taxon>Bacteria</taxon>
        <taxon>Pseudomonadati</taxon>
        <taxon>Pseudomonadota</taxon>
        <taxon>Alphaproteobacteria</taxon>
        <taxon>Hyphomicrobiales</taxon>
        <taxon>Rhizobiaceae</taxon>
        <taxon>Ectorhizobium</taxon>
    </lineage>
</organism>
<dbReference type="GO" id="GO:0070006">
    <property type="term" value="F:metalloaminopeptidase activity"/>
    <property type="evidence" value="ECO:0007669"/>
    <property type="project" value="InterPro"/>
</dbReference>